<dbReference type="EMBL" id="CP033133">
    <property type="protein sequence ID" value="AYO54872.1"/>
    <property type="molecule type" value="Genomic_DNA"/>
</dbReference>
<name>A0A3G2T4H7_9GAMM</name>
<evidence type="ECO:0000313" key="3">
    <source>
        <dbReference type="Proteomes" id="UP000279962"/>
    </source>
</evidence>
<accession>A0A3G2T4H7</accession>
<proteinExistence type="predicted"/>
<gene>
    <name evidence="2" type="ORF">CDG68_14960</name>
</gene>
<dbReference type="RefSeq" id="WP_087554027.1">
    <property type="nucleotide sequence ID" value="NZ_CP033133.1"/>
</dbReference>
<evidence type="ECO:0000313" key="2">
    <source>
        <dbReference type="EMBL" id="AYO54872.1"/>
    </source>
</evidence>
<sequence>MNQKPEMTTFELMVNQEILCDLPQTPYILVIAIHSQNAEKEWRYAICDWIVKSKQCYWALAWGYDCSLWDDALDWSYLESCNYELPDDEDYQLMTSWHENETLEDVMEFAESVSINTLPEQNIYQIVILNIC</sequence>
<feature type="domain" description="DUF7684" evidence="1">
    <location>
        <begin position="9"/>
        <end position="131"/>
    </location>
</feature>
<organism evidence="2 3">
    <name type="scientific">Acinetobacter wuhouensis</name>
    <dbReference type="NCBI Taxonomy" id="1879050"/>
    <lineage>
        <taxon>Bacteria</taxon>
        <taxon>Pseudomonadati</taxon>
        <taxon>Pseudomonadota</taxon>
        <taxon>Gammaproteobacteria</taxon>
        <taxon>Moraxellales</taxon>
        <taxon>Moraxellaceae</taxon>
        <taxon>Acinetobacter</taxon>
    </lineage>
</organism>
<protein>
    <recommendedName>
        <fullName evidence="1">DUF7684 domain-containing protein</fullName>
    </recommendedName>
</protein>
<dbReference type="InterPro" id="IPR056101">
    <property type="entry name" value="DUF7684"/>
</dbReference>
<reference evidence="2 3" key="1">
    <citation type="submission" date="2018-10" db="EMBL/GenBank/DDBJ databases">
        <title>The complete genome of Acinetobacter wuhouensis strain WCHAW010062.</title>
        <authorList>
            <person name="Hu Y."/>
            <person name="Long H."/>
            <person name="Feng Y."/>
            <person name="Zong Z."/>
        </authorList>
    </citation>
    <scope>NUCLEOTIDE SEQUENCE [LARGE SCALE GENOMIC DNA]</scope>
    <source>
        <strain evidence="2 3">WCHAW010062</strain>
    </source>
</reference>
<evidence type="ECO:0000259" key="1">
    <source>
        <dbReference type="Pfam" id="PF24733"/>
    </source>
</evidence>
<dbReference type="Proteomes" id="UP000279962">
    <property type="component" value="Chromosome"/>
</dbReference>
<dbReference type="AlphaFoldDB" id="A0A3G2T4H7"/>
<dbReference type="Pfam" id="PF24733">
    <property type="entry name" value="DUF7684"/>
    <property type="match status" value="1"/>
</dbReference>